<evidence type="ECO:0000313" key="6">
    <source>
        <dbReference type="Proteomes" id="UP000019251"/>
    </source>
</evidence>
<proteinExistence type="inferred from homology"/>
<evidence type="ECO:0000313" key="5">
    <source>
        <dbReference type="EMBL" id="EUJ26619.1"/>
    </source>
</evidence>
<gene>
    <name evidence="5" type="ORF">LMUR_12441</name>
</gene>
<protein>
    <recommendedName>
        <fullName evidence="4">LXG domain-containing protein</fullName>
    </recommendedName>
</protein>
<sequence>MPKIDYNELNGIALLLQQARLEILSDCESYEQNLHEFSSDTGLSGKSWSNAKKHAENVAPVVKALANALSQTGEVFSNYLSSFQSEVGSPKNRLDTDKLQELNDRLKQTRASKKAVLQQIEKLKNFPSNQIMGNSGSSYASSGFDNAIGTINKDIEILEKYRSFEAAHARDFAEVLQAFEAIQSGLKAISSGDTFSSDSGYQTKNMQKEAWMTTLATYNERQPKTHTEYVKRYQVVTDENGLTKTFVVYEVYTNGEYDYLKSQKVAELMQEAQMEKGKEFLLEITSVNDFIRTFKGVDPITGEKLSSQERGFAALMAFITVVSAGTAVKMLKNARRGATLMKDVDVAGEVSRIGDKSTANIISKYDDFYKYTFNGYNNPGPLAKMYGKPIKNFYGGRYNKRILTKDTYLYRGGEKGGLTIPGSERNALGQWFTSQPPESVIKVRIDTAVKPQWINPKTGIYEGKSIVNAVYKIKIPKGTVIYEGPVGLQDGLYAGGLEHTQIFISEPWKIRDIDVISESILK</sequence>
<dbReference type="InterPro" id="IPR027797">
    <property type="entry name" value="PT-TG_dom"/>
</dbReference>
<reference evidence="5 6" key="1">
    <citation type="submission" date="2012-12" db="EMBL/GenBank/DDBJ databases">
        <title>Novel taxa of Listeriaceae from agricultural environments in the United States.</title>
        <authorList>
            <person name="den Bakker H.C."/>
            <person name="Allred A."/>
            <person name="Warchocki S."/>
            <person name="Wright E.M."/>
            <person name="Burrell A."/>
            <person name="Nightingale K.K."/>
            <person name="Kephart D."/>
            <person name="Wiedmann M."/>
        </authorList>
    </citation>
    <scope>NUCLEOTIDE SEQUENCE [LARGE SCALE GENOMIC DNA]</scope>
    <source>
        <strain evidence="5 6">FSL F6-1183</strain>
    </source>
</reference>
<comment type="caution">
    <text evidence="5">The sequence shown here is derived from an EMBL/GenBank/DDBJ whole genome shotgun (WGS) entry which is preliminary data.</text>
</comment>
<evidence type="ECO:0000256" key="3">
    <source>
        <dbReference type="ARBA" id="ARBA00034117"/>
    </source>
</evidence>
<dbReference type="GO" id="GO:0005576">
    <property type="term" value="C:extracellular region"/>
    <property type="evidence" value="ECO:0007669"/>
    <property type="project" value="UniProtKB-SubCell"/>
</dbReference>
<dbReference type="RefSeq" id="WP_052009258.1">
    <property type="nucleotide sequence ID" value="NZ_AODG01000015.1"/>
</dbReference>
<name>A0A829R3A7_LISGR</name>
<dbReference type="AlphaFoldDB" id="A0A829R3A7"/>
<dbReference type="Pfam" id="PF14449">
    <property type="entry name" value="PT-TG"/>
    <property type="match status" value="1"/>
</dbReference>
<evidence type="ECO:0000256" key="1">
    <source>
        <dbReference type="ARBA" id="ARBA00004613"/>
    </source>
</evidence>
<evidence type="ECO:0000256" key="2">
    <source>
        <dbReference type="ARBA" id="ARBA00022525"/>
    </source>
</evidence>
<comment type="similarity">
    <text evidence="3">In the N-terminal section; belongs to the LXG family.</text>
</comment>
<evidence type="ECO:0000259" key="4">
    <source>
        <dbReference type="PROSITE" id="PS51756"/>
    </source>
</evidence>
<organism evidence="5 6">
    <name type="scientific">Listeria grayi FSL F6-1183</name>
    <dbReference type="NCBI Taxonomy" id="1265827"/>
    <lineage>
        <taxon>Bacteria</taxon>
        <taxon>Bacillati</taxon>
        <taxon>Bacillota</taxon>
        <taxon>Bacilli</taxon>
        <taxon>Bacillales</taxon>
        <taxon>Listeriaceae</taxon>
        <taxon>Listeria</taxon>
    </lineage>
</organism>
<dbReference type="InterPro" id="IPR006829">
    <property type="entry name" value="LXG_dom"/>
</dbReference>
<dbReference type="EMBL" id="AODG01000015">
    <property type="protein sequence ID" value="EUJ26619.1"/>
    <property type="molecule type" value="Genomic_DNA"/>
</dbReference>
<comment type="subcellular location">
    <subcellularLocation>
        <location evidence="1">Secreted</location>
    </subcellularLocation>
</comment>
<feature type="domain" description="LXG" evidence="4">
    <location>
        <begin position="1"/>
        <end position="232"/>
    </location>
</feature>
<dbReference type="Proteomes" id="UP000019251">
    <property type="component" value="Unassembled WGS sequence"/>
</dbReference>
<dbReference type="Pfam" id="PF04740">
    <property type="entry name" value="LXG"/>
    <property type="match status" value="1"/>
</dbReference>
<keyword evidence="2" id="KW-0964">Secreted</keyword>
<dbReference type="PROSITE" id="PS51756">
    <property type="entry name" value="LXG"/>
    <property type="match status" value="1"/>
</dbReference>
<accession>A0A829R3A7</accession>